<evidence type="ECO:0000256" key="4">
    <source>
        <dbReference type="SAM" id="SignalP"/>
    </source>
</evidence>
<dbReference type="EMBL" id="QSHZ01000004">
    <property type="protein sequence ID" value="RHC57659.1"/>
    <property type="molecule type" value="Genomic_DNA"/>
</dbReference>
<evidence type="ECO:0000256" key="3">
    <source>
        <dbReference type="ARBA" id="ARBA00022729"/>
    </source>
</evidence>
<evidence type="ECO:0000313" key="7">
    <source>
        <dbReference type="EMBL" id="RHC57659.1"/>
    </source>
</evidence>
<organism evidence="6 9">
    <name type="scientific">Enterocloster bolteae</name>
    <dbReference type="NCBI Taxonomy" id="208479"/>
    <lineage>
        <taxon>Bacteria</taxon>
        <taxon>Bacillati</taxon>
        <taxon>Bacillota</taxon>
        <taxon>Clostridia</taxon>
        <taxon>Lachnospirales</taxon>
        <taxon>Lachnospiraceae</taxon>
        <taxon>Enterocloster</taxon>
    </lineage>
</organism>
<feature type="domain" description="Periplasmic binding protein" evidence="5">
    <location>
        <begin position="70"/>
        <end position="324"/>
    </location>
</feature>
<proteinExistence type="inferred from homology"/>
<feature type="signal peptide" evidence="4">
    <location>
        <begin position="1"/>
        <end position="22"/>
    </location>
</feature>
<keyword evidence="3 4" id="KW-0732">Signal</keyword>
<name>A0A412YZG5_9FIRM</name>
<dbReference type="GO" id="GO:0030313">
    <property type="term" value="C:cell envelope"/>
    <property type="evidence" value="ECO:0007669"/>
    <property type="project" value="UniProtKB-SubCell"/>
</dbReference>
<reference evidence="8 9" key="1">
    <citation type="submission" date="2018-08" db="EMBL/GenBank/DDBJ databases">
        <title>A genome reference for cultivated species of the human gut microbiota.</title>
        <authorList>
            <person name="Zou Y."/>
            <person name="Xue W."/>
            <person name="Luo G."/>
        </authorList>
    </citation>
    <scope>NUCLEOTIDE SEQUENCE [LARGE SCALE GENOMIC DNA]</scope>
    <source>
        <strain evidence="6 9">AF14-18</strain>
        <strain evidence="7 8">AM35-14</strain>
    </source>
</reference>
<dbReference type="Gene3D" id="3.40.50.2300">
    <property type="match status" value="2"/>
</dbReference>
<dbReference type="PANTHER" id="PTHR46847:SF1">
    <property type="entry name" value="D-ALLOSE-BINDING PERIPLASMIC PROTEIN-RELATED"/>
    <property type="match status" value="1"/>
</dbReference>
<evidence type="ECO:0000313" key="8">
    <source>
        <dbReference type="Proteomes" id="UP000283975"/>
    </source>
</evidence>
<dbReference type="PANTHER" id="PTHR46847">
    <property type="entry name" value="D-ALLOSE-BINDING PERIPLASMIC PROTEIN-RELATED"/>
    <property type="match status" value="1"/>
</dbReference>
<dbReference type="PROSITE" id="PS51257">
    <property type="entry name" value="PROKAR_LIPOPROTEIN"/>
    <property type="match status" value="1"/>
</dbReference>
<dbReference type="Proteomes" id="UP000283975">
    <property type="component" value="Unassembled WGS sequence"/>
</dbReference>
<gene>
    <name evidence="7" type="ORF">DW839_05485</name>
    <name evidence="6" type="ORF">DWW02_21780</name>
</gene>
<dbReference type="Proteomes" id="UP000284543">
    <property type="component" value="Unassembled WGS sequence"/>
</dbReference>
<accession>A0A412YZG5</accession>
<evidence type="ECO:0000256" key="2">
    <source>
        <dbReference type="ARBA" id="ARBA00007639"/>
    </source>
</evidence>
<dbReference type="Pfam" id="PF13407">
    <property type="entry name" value="Peripla_BP_4"/>
    <property type="match status" value="1"/>
</dbReference>
<dbReference type="AlphaFoldDB" id="A0A412YZG5"/>
<dbReference type="SUPFAM" id="SSF53822">
    <property type="entry name" value="Periplasmic binding protein-like I"/>
    <property type="match status" value="1"/>
</dbReference>
<evidence type="ECO:0000313" key="6">
    <source>
        <dbReference type="EMBL" id="RGV73044.1"/>
    </source>
</evidence>
<comment type="subcellular location">
    <subcellularLocation>
        <location evidence="1">Cell envelope</location>
    </subcellularLocation>
</comment>
<feature type="chain" id="PRO_5044397641" evidence="4">
    <location>
        <begin position="23"/>
        <end position="350"/>
    </location>
</feature>
<evidence type="ECO:0000313" key="9">
    <source>
        <dbReference type="Proteomes" id="UP000284543"/>
    </source>
</evidence>
<dbReference type="InterPro" id="IPR028082">
    <property type="entry name" value="Peripla_BP_I"/>
</dbReference>
<dbReference type="KEGG" id="cbol:CGC65_12580"/>
<dbReference type="InterPro" id="IPR025997">
    <property type="entry name" value="SBP_2_dom"/>
</dbReference>
<dbReference type="GO" id="GO:0030246">
    <property type="term" value="F:carbohydrate binding"/>
    <property type="evidence" value="ECO:0007669"/>
    <property type="project" value="UniProtKB-ARBA"/>
</dbReference>
<dbReference type="EMBL" id="QRZM01000011">
    <property type="protein sequence ID" value="RGV73044.1"/>
    <property type="molecule type" value="Genomic_DNA"/>
</dbReference>
<evidence type="ECO:0000256" key="1">
    <source>
        <dbReference type="ARBA" id="ARBA00004196"/>
    </source>
</evidence>
<comment type="caution">
    <text evidence="6">The sequence shown here is derived from an EMBL/GenBank/DDBJ whole genome shotgun (WGS) entry which is preliminary data.</text>
</comment>
<dbReference type="RefSeq" id="WP_002567232.1">
    <property type="nucleotide sequence ID" value="NZ_CABKUK010000001.1"/>
</dbReference>
<sequence>MLKGRIVSGKIVSILLAATMMAGCILTGCGSAESGSLEAADKVAETANAPAAGNGEEGPGGTSGEPAEVSVIIETFDNTFASFVMNAMKKYEEEHKDKIHITYLDSKQDANTQISQVENQILNGTQAIICLAVDAKQSEPIVRACKEAGVPLIAFNRIFENCDSFVGADGAVAGSLLARFTGEKTGGKGNVAIVNGIMGQENQFIRRDAIVETLGEMYPDMQVVIEGAGDWKRDKALQLVETWLQSGTDIDAILCLNDDMAMGTQLAVEQAGKSDDIIVCGVNGDPDGINAVRDGKIAATVFQNPDRQAEEALEAALQYIHGEKPESKIMIPFELVTADNVDDYVQYSQK</sequence>
<comment type="similarity">
    <text evidence="2">Belongs to the bacterial solute-binding protein 2 family.</text>
</comment>
<evidence type="ECO:0000259" key="5">
    <source>
        <dbReference type="Pfam" id="PF13407"/>
    </source>
</evidence>
<protein>
    <submittedName>
        <fullName evidence="6">Sugar ABC transporter substrate-binding protein</fullName>
    </submittedName>
</protein>